<organism evidence="1">
    <name type="scientific">marine sediment metagenome</name>
    <dbReference type="NCBI Taxonomy" id="412755"/>
    <lineage>
        <taxon>unclassified sequences</taxon>
        <taxon>metagenomes</taxon>
        <taxon>ecological metagenomes</taxon>
    </lineage>
</organism>
<name>A0A0F9BPG5_9ZZZZ</name>
<dbReference type="EMBL" id="LAZR01036851">
    <property type="protein sequence ID" value="KKL23774.1"/>
    <property type="molecule type" value="Genomic_DNA"/>
</dbReference>
<accession>A0A0F9BPG5</accession>
<protein>
    <submittedName>
        <fullName evidence="1">Uncharacterized protein</fullName>
    </submittedName>
</protein>
<sequence>MTRITVALLQQQLTASQTELTALQARTTALEMVVTQLTFERNLYKRQLELFEKHNVVMSSGNARLADALAHAIGDLVPAGK</sequence>
<evidence type="ECO:0000313" key="1">
    <source>
        <dbReference type="EMBL" id="KKL23774.1"/>
    </source>
</evidence>
<gene>
    <name evidence="1" type="ORF">LCGC14_2422030</name>
</gene>
<reference evidence="1" key="1">
    <citation type="journal article" date="2015" name="Nature">
        <title>Complex archaea that bridge the gap between prokaryotes and eukaryotes.</title>
        <authorList>
            <person name="Spang A."/>
            <person name="Saw J.H."/>
            <person name="Jorgensen S.L."/>
            <person name="Zaremba-Niedzwiedzka K."/>
            <person name="Martijn J."/>
            <person name="Lind A.E."/>
            <person name="van Eijk R."/>
            <person name="Schleper C."/>
            <person name="Guy L."/>
            <person name="Ettema T.J."/>
        </authorList>
    </citation>
    <scope>NUCLEOTIDE SEQUENCE</scope>
</reference>
<proteinExistence type="predicted"/>
<comment type="caution">
    <text evidence="1">The sequence shown here is derived from an EMBL/GenBank/DDBJ whole genome shotgun (WGS) entry which is preliminary data.</text>
</comment>
<dbReference type="AlphaFoldDB" id="A0A0F9BPG5"/>